<dbReference type="SMART" id="SM00327">
    <property type="entry name" value="VWA"/>
    <property type="match status" value="1"/>
</dbReference>
<dbReference type="PANTHER" id="PTHR41248:SF1">
    <property type="entry name" value="NORD PROTEIN"/>
    <property type="match status" value="1"/>
</dbReference>
<accession>B8GQN4</accession>
<proteinExistence type="predicted"/>
<dbReference type="eggNOG" id="COG4548">
    <property type="taxonomic scope" value="Bacteria"/>
</dbReference>
<dbReference type="EMBL" id="CP001339">
    <property type="protein sequence ID" value="ACL74258.1"/>
    <property type="molecule type" value="Genomic_DNA"/>
</dbReference>
<dbReference type="STRING" id="396588.Tgr7_3189"/>
<protein>
    <submittedName>
        <fullName evidence="2">von Willebrand factor type A</fullName>
    </submittedName>
</protein>
<dbReference type="InterPro" id="IPR002035">
    <property type="entry name" value="VWF_A"/>
</dbReference>
<dbReference type="KEGG" id="tgr:Tgr7_3189"/>
<dbReference type="InterPro" id="IPR051928">
    <property type="entry name" value="NorD/CobT"/>
</dbReference>
<dbReference type="Pfam" id="PF00092">
    <property type="entry name" value="VWA"/>
    <property type="match status" value="1"/>
</dbReference>
<keyword evidence="3" id="KW-1185">Reference proteome</keyword>
<evidence type="ECO:0000313" key="2">
    <source>
        <dbReference type="EMBL" id="ACL74258.1"/>
    </source>
</evidence>
<dbReference type="SUPFAM" id="SSF53300">
    <property type="entry name" value="vWA-like"/>
    <property type="match status" value="1"/>
</dbReference>
<dbReference type="RefSeq" id="WP_012639720.1">
    <property type="nucleotide sequence ID" value="NC_011901.1"/>
</dbReference>
<feature type="domain" description="VWFA" evidence="1">
    <location>
        <begin position="583"/>
        <end position="771"/>
    </location>
</feature>
<dbReference type="OrthoDB" id="9758211at2"/>
<dbReference type="CDD" id="cd01454">
    <property type="entry name" value="vWA_norD_type"/>
    <property type="match status" value="1"/>
</dbReference>
<dbReference type="Proteomes" id="UP000002383">
    <property type="component" value="Chromosome"/>
</dbReference>
<evidence type="ECO:0000313" key="3">
    <source>
        <dbReference type="Proteomes" id="UP000002383"/>
    </source>
</evidence>
<dbReference type="HOGENOM" id="CLU_020675_0_0_6"/>
<evidence type="ECO:0000259" key="1">
    <source>
        <dbReference type="PROSITE" id="PS50234"/>
    </source>
</evidence>
<dbReference type="PROSITE" id="PS50234">
    <property type="entry name" value="VWFA"/>
    <property type="match status" value="1"/>
</dbReference>
<dbReference type="InterPro" id="IPR036465">
    <property type="entry name" value="vWFA_dom_sf"/>
</dbReference>
<dbReference type="Gene3D" id="3.40.50.410">
    <property type="entry name" value="von Willebrand factor, type A domain"/>
    <property type="match status" value="1"/>
</dbReference>
<gene>
    <name evidence="2" type="ordered locus">Tgr7_3189</name>
</gene>
<sequence length="773" mass="87107">MSIRLEDYQEILDDLGPHAAEVMESAWQEATRAFSSHGLKAYYLEGARALQSLGRGTELVVAFIQEAPGLAQELGEDSVQELLSATTKLFSKTSGAVITLMVSTVNVAARRLGDQSLFSGYLRLLDHLVGQAPRGVRPMLEHLDELLTHLTLGGLRRWAMWGAQAHKTDLEAQVAYFSLESPESKSVFQKERRGTLFIDVQRRINMYLRALWARDFFMRPTSGDFESREGYRPYIEGYTIFLPDAYDDEAGLTGLDLYRAAAAHAAAHMVYTREMLPEAKPKGVPGALVGLIEDARVEALAMAAFPGLRQIWQPLHTVTPEAGDAPAVLLARAARALIEPEYQDSNAFVARVRAAFAERMDNLEQPQLAWELGQELAKHFPLLGGFNASKDQPDITYRDDNRYIWAFGREEEEPEHVRLGDARQVRKYVSLMEMLNAVDVPGAGDDAQEIWVLATEFFRDEEETSINEQEGKAPISLPFHYHEWDYQMQLERPHWCTLLERRPSSGDLSVLEGLAEKHRPLIARIKYLIEAMQPQGVQRMRKQPDGDELDVNALVHAMVDQRMGQQPDPRVFIRNIRKVRDLSVLLLIDLSESTNELVRGTETSVLDLARESTALLAGALSKIGDPFAIHGFDSDGRHDVEYFRFKDFDAPYDDKVKARLAGMSGQMSTRMGTAIRHAGEILKRQPSHKKLLLILTDGEPADTDVRDPQYLRYDAKRAVEEVAKHGVFSFCISLDPNADEYVERIFGARNYAVIDNVERLPDRLPMLYAGLTR</sequence>
<name>B8GQN4_THISH</name>
<reference evidence="2 3" key="1">
    <citation type="journal article" date="2011" name="Stand. Genomic Sci.">
        <title>Complete genome sequence of 'Thioalkalivibrio sulfidophilus' HL-EbGr7.</title>
        <authorList>
            <person name="Muyzer G."/>
            <person name="Sorokin D.Y."/>
            <person name="Mavromatis K."/>
            <person name="Lapidus A."/>
            <person name="Clum A."/>
            <person name="Ivanova N."/>
            <person name="Pati A."/>
            <person name="d'Haeseleer P."/>
            <person name="Woyke T."/>
            <person name="Kyrpides N.C."/>
        </authorList>
    </citation>
    <scope>NUCLEOTIDE SEQUENCE [LARGE SCALE GENOMIC DNA]</scope>
    <source>
        <strain evidence="2 3">HL-EbGR7</strain>
    </source>
</reference>
<dbReference type="AlphaFoldDB" id="B8GQN4"/>
<dbReference type="PANTHER" id="PTHR41248">
    <property type="entry name" value="NORD PROTEIN"/>
    <property type="match status" value="1"/>
</dbReference>
<organism evidence="2 3">
    <name type="scientific">Thioalkalivibrio sulfidiphilus (strain HL-EbGR7)</name>
    <dbReference type="NCBI Taxonomy" id="396588"/>
    <lineage>
        <taxon>Bacteria</taxon>
        <taxon>Pseudomonadati</taxon>
        <taxon>Pseudomonadota</taxon>
        <taxon>Gammaproteobacteria</taxon>
        <taxon>Chromatiales</taxon>
        <taxon>Ectothiorhodospiraceae</taxon>
        <taxon>Thioalkalivibrio</taxon>
    </lineage>
</organism>